<comment type="caution">
    <text evidence="2">The sequence shown here is derived from an EMBL/GenBank/DDBJ whole genome shotgun (WGS) entry which is preliminary data.</text>
</comment>
<feature type="region of interest" description="Disordered" evidence="1">
    <location>
        <begin position="81"/>
        <end position="117"/>
    </location>
</feature>
<feature type="region of interest" description="Disordered" evidence="1">
    <location>
        <begin position="1"/>
        <end position="44"/>
    </location>
</feature>
<proteinExistence type="predicted"/>
<gene>
    <name evidence="2" type="ORF">CORC01_13291</name>
</gene>
<dbReference type="GeneID" id="34566418"/>
<organism evidence="2 3">
    <name type="scientific">Colletotrichum orchidophilum</name>
    <dbReference type="NCBI Taxonomy" id="1209926"/>
    <lineage>
        <taxon>Eukaryota</taxon>
        <taxon>Fungi</taxon>
        <taxon>Dikarya</taxon>
        <taxon>Ascomycota</taxon>
        <taxon>Pezizomycotina</taxon>
        <taxon>Sordariomycetes</taxon>
        <taxon>Hypocreomycetidae</taxon>
        <taxon>Glomerellales</taxon>
        <taxon>Glomerellaceae</taxon>
        <taxon>Colletotrichum</taxon>
    </lineage>
</organism>
<reference evidence="2 3" key="1">
    <citation type="submission" date="2016-09" db="EMBL/GenBank/DDBJ databases">
        <authorList>
            <person name="Capua I."/>
            <person name="De Benedictis P."/>
            <person name="Joannis T."/>
            <person name="Lombin L.H."/>
            <person name="Cattoli G."/>
        </authorList>
    </citation>
    <scope>NUCLEOTIDE SEQUENCE [LARGE SCALE GENOMIC DNA]</scope>
    <source>
        <strain evidence="2 3">IMI 309357</strain>
    </source>
</reference>
<dbReference type="AlphaFoldDB" id="A0A1G4AQQ0"/>
<evidence type="ECO:0000313" key="3">
    <source>
        <dbReference type="Proteomes" id="UP000176998"/>
    </source>
</evidence>
<protein>
    <submittedName>
        <fullName evidence="2">Uncharacterized protein</fullName>
    </submittedName>
</protein>
<evidence type="ECO:0000313" key="2">
    <source>
        <dbReference type="EMBL" id="OHE91426.1"/>
    </source>
</evidence>
<keyword evidence="3" id="KW-1185">Reference proteome</keyword>
<accession>A0A1G4AQQ0</accession>
<evidence type="ECO:0000256" key="1">
    <source>
        <dbReference type="SAM" id="MobiDB-lite"/>
    </source>
</evidence>
<sequence>MALFDFEIDRRPGKDNEADGLSRRPDHRPSPPEEKEAKNAFLDDYSGRFKGRRAAPIRRLTTPEGVVEGLTWDGEVKAAQKEDATINGDRWKKNTIGLPRGANRGPPGDDQDPQTHGNLVILDVDEKGHTGVCKDLRYVPTDETKAPPPLRQTRVTTAAPGSISP</sequence>
<feature type="compositionally biased region" description="Basic and acidic residues" evidence="1">
    <location>
        <begin position="81"/>
        <end position="92"/>
    </location>
</feature>
<dbReference type="RefSeq" id="XP_022468599.1">
    <property type="nucleotide sequence ID" value="XM_022624908.1"/>
</dbReference>
<dbReference type="Proteomes" id="UP000176998">
    <property type="component" value="Unassembled WGS sequence"/>
</dbReference>
<feature type="compositionally biased region" description="Basic and acidic residues" evidence="1">
    <location>
        <begin position="7"/>
        <end position="38"/>
    </location>
</feature>
<name>A0A1G4AQQ0_9PEZI</name>
<feature type="region of interest" description="Disordered" evidence="1">
    <location>
        <begin position="138"/>
        <end position="165"/>
    </location>
</feature>
<dbReference type="EMBL" id="MJBS01000186">
    <property type="protein sequence ID" value="OHE91426.1"/>
    <property type="molecule type" value="Genomic_DNA"/>
</dbReference>